<keyword evidence="10" id="KW-1185">Reference proteome</keyword>
<organism evidence="10 11">
    <name type="scientific">Dioscorea cayennensis subsp. rotundata</name>
    <name type="common">White Guinea yam</name>
    <name type="synonym">Dioscorea rotundata</name>
    <dbReference type="NCBI Taxonomy" id="55577"/>
    <lineage>
        <taxon>Eukaryota</taxon>
        <taxon>Viridiplantae</taxon>
        <taxon>Streptophyta</taxon>
        <taxon>Embryophyta</taxon>
        <taxon>Tracheophyta</taxon>
        <taxon>Spermatophyta</taxon>
        <taxon>Magnoliopsida</taxon>
        <taxon>Liliopsida</taxon>
        <taxon>Dioscoreales</taxon>
        <taxon>Dioscoreaceae</taxon>
        <taxon>Dioscorea</taxon>
    </lineage>
</organism>
<evidence type="ECO:0000256" key="2">
    <source>
        <dbReference type="ARBA" id="ARBA00006027"/>
    </source>
</evidence>
<feature type="active site" evidence="6">
    <location>
        <position position="311"/>
    </location>
</feature>
<keyword evidence="5 7" id="KW-0063">Aspartyl esterase</keyword>
<evidence type="ECO:0000259" key="8">
    <source>
        <dbReference type="Pfam" id="PF01095"/>
    </source>
</evidence>
<dbReference type="InterPro" id="IPR035513">
    <property type="entry name" value="Invertase/methylesterase_inhib"/>
</dbReference>
<comment type="catalytic activity">
    <reaction evidence="7">
        <text>[(1-&gt;4)-alpha-D-galacturonosyl methyl ester](n) + n H2O = [(1-&gt;4)-alpha-D-galacturonosyl](n) + n methanol + n H(+)</text>
        <dbReference type="Rhea" id="RHEA:22380"/>
        <dbReference type="Rhea" id="RHEA-COMP:14570"/>
        <dbReference type="Rhea" id="RHEA-COMP:14573"/>
        <dbReference type="ChEBI" id="CHEBI:15377"/>
        <dbReference type="ChEBI" id="CHEBI:15378"/>
        <dbReference type="ChEBI" id="CHEBI:17790"/>
        <dbReference type="ChEBI" id="CHEBI:140522"/>
        <dbReference type="ChEBI" id="CHEBI:140523"/>
        <dbReference type="EC" id="3.1.1.11"/>
    </reaction>
</comment>
<dbReference type="RefSeq" id="XP_039126324.1">
    <property type="nucleotide sequence ID" value="XM_039270390.1"/>
</dbReference>
<protein>
    <recommendedName>
        <fullName evidence="7">Pectinesterase</fullName>
        <ecNumber evidence="7">3.1.1.11</ecNumber>
    </recommendedName>
</protein>
<proteinExistence type="inferred from homology"/>
<dbReference type="Pfam" id="PF01095">
    <property type="entry name" value="Pectinesterase"/>
    <property type="match status" value="1"/>
</dbReference>
<dbReference type="PANTHER" id="PTHR31707">
    <property type="entry name" value="PECTINESTERASE"/>
    <property type="match status" value="1"/>
</dbReference>
<dbReference type="InterPro" id="IPR012334">
    <property type="entry name" value="Pectin_lyas_fold"/>
</dbReference>
<dbReference type="InterPro" id="IPR006501">
    <property type="entry name" value="Pectinesterase_inhib_dom"/>
</dbReference>
<dbReference type="PROSITE" id="PS00503">
    <property type="entry name" value="PECTINESTERASE_2"/>
    <property type="match status" value="1"/>
</dbReference>
<evidence type="ECO:0000256" key="5">
    <source>
        <dbReference type="ARBA" id="ARBA00023085"/>
    </source>
</evidence>
<dbReference type="GO" id="GO:0030599">
    <property type="term" value="F:pectinesterase activity"/>
    <property type="evidence" value="ECO:0007669"/>
    <property type="project" value="UniProtKB-UniRule"/>
</dbReference>
<evidence type="ECO:0000313" key="10">
    <source>
        <dbReference type="Proteomes" id="UP001515500"/>
    </source>
</evidence>
<evidence type="ECO:0000256" key="7">
    <source>
        <dbReference type="RuleBase" id="RU000589"/>
    </source>
</evidence>
<dbReference type="AlphaFoldDB" id="A0AB40BGU8"/>
<gene>
    <name evidence="11" type="primary">LOC120262294</name>
</gene>
<dbReference type="InterPro" id="IPR011050">
    <property type="entry name" value="Pectin_lyase_fold/virulence"/>
</dbReference>
<dbReference type="Gene3D" id="1.20.140.40">
    <property type="entry name" value="Invertase/pectin methylesterase inhibitor family protein"/>
    <property type="match status" value="1"/>
</dbReference>
<name>A0AB40BGU8_DIOCR</name>
<dbReference type="GO" id="GO:0042545">
    <property type="term" value="P:cell wall modification"/>
    <property type="evidence" value="ECO:0007669"/>
    <property type="project" value="UniProtKB-UniRule"/>
</dbReference>
<evidence type="ECO:0000256" key="4">
    <source>
        <dbReference type="ARBA" id="ARBA00022801"/>
    </source>
</evidence>
<comment type="pathway">
    <text evidence="1 7">Glycan metabolism; pectin degradation; 2-dehydro-3-deoxy-D-gluconate from pectin: step 1/5.</text>
</comment>
<sequence length="474" mass="52543">MASKKGEEEKEAVSIALEALTKAKKSSIMGLGLKGMAWGDCMRLYEESEERLRRVVGTGREGGCESSEDILTWISGAMSGHGTCMEELKERNVSLGVLVDGEEDHVMVLLRRALAMQATSRAACSSIGSQQHQINVLNNQTVDETVKLEPWNPESEKASMVVAQDGSSDFKSISEAITAVCKWHDRGNTRAVIYIKSGVYSEYINIDHNMRNIMLVGDGIDKTVITGDHNVPGGYTTFRSATFSVSGDGFWARDITFENTAGPEKHQAVALMVASDKAVFHKCSFKGYQDTLYVHSQRQFFRDCDIYGTIDFIFGNAATIIQNCNIYVRKPMDHQTNMITAQGRDNQNQNTGISVHGSRVLPADDLKQVKAKFKSYLGRPWKEYSRTVFMKSDLDEIIDPEGWAPWDGEFGIKTLFYGEYMNSGDGGGTEKRVKWPGFHVLGSDEEAEPFTVRGFVDQGEGWISESGVPVWPGV</sequence>
<evidence type="ECO:0000259" key="9">
    <source>
        <dbReference type="Pfam" id="PF04043"/>
    </source>
</evidence>
<comment type="similarity">
    <text evidence="3">In the C-terminal section; belongs to the pectinesterase family.</text>
</comment>
<feature type="domain" description="Pectinesterase inhibitor" evidence="9">
    <location>
        <begin position="12"/>
        <end position="116"/>
    </location>
</feature>
<evidence type="ECO:0000313" key="11">
    <source>
        <dbReference type="RefSeq" id="XP_039126324.1"/>
    </source>
</evidence>
<dbReference type="Gene3D" id="2.160.20.10">
    <property type="entry name" value="Single-stranded right-handed beta-helix, Pectin lyase-like"/>
    <property type="match status" value="1"/>
</dbReference>
<reference evidence="11" key="2">
    <citation type="submission" date="2025-08" db="UniProtKB">
        <authorList>
            <consortium name="RefSeq"/>
        </authorList>
    </citation>
    <scope>IDENTIFICATION</scope>
</reference>
<dbReference type="Proteomes" id="UP001515500">
    <property type="component" value="Chromosome 1"/>
</dbReference>
<keyword evidence="4 7" id="KW-0378">Hydrolase</keyword>
<dbReference type="InterPro" id="IPR000070">
    <property type="entry name" value="Pectinesterase_cat"/>
</dbReference>
<dbReference type="FunFam" id="2.160.20.10:FF:000001">
    <property type="entry name" value="Pectinesterase"/>
    <property type="match status" value="1"/>
</dbReference>
<evidence type="ECO:0000256" key="1">
    <source>
        <dbReference type="ARBA" id="ARBA00005184"/>
    </source>
</evidence>
<dbReference type="InterPro" id="IPR033131">
    <property type="entry name" value="Pectinesterase_Asp_AS"/>
</dbReference>
<evidence type="ECO:0000256" key="3">
    <source>
        <dbReference type="ARBA" id="ARBA00007786"/>
    </source>
</evidence>
<feature type="domain" description="Pectinesterase catalytic" evidence="8">
    <location>
        <begin position="160"/>
        <end position="457"/>
    </location>
</feature>
<dbReference type="SUPFAM" id="SSF101148">
    <property type="entry name" value="Plant invertase/pectin methylesterase inhibitor"/>
    <property type="match status" value="1"/>
</dbReference>
<dbReference type="Pfam" id="PF04043">
    <property type="entry name" value="PMEI"/>
    <property type="match status" value="1"/>
</dbReference>
<comment type="similarity">
    <text evidence="2">In the N-terminal section; belongs to the PMEI family.</text>
</comment>
<evidence type="ECO:0000256" key="6">
    <source>
        <dbReference type="PROSITE-ProRule" id="PRU10040"/>
    </source>
</evidence>
<dbReference type="GO" id="GO:0004857">
    <property type="term" value="F:enzyme inhibitor activity"/>
    <property type="evidence" value="ECO:0007669"/>
    <property type="project" value="InterPro"/>
</dbReference>
<dbReference type="GO" id="GO:0045490">
    <property type="term" value="P:pectin catabolic process"/>
    <property type="evidence" value="ECO:0007669"/>
    <property type="project" value="UniProtKB-UniRule"/>
</dbReference>
<accession>A0AB40BGU8</accession>
<dbReference type="GeneID" id="120262294"/>
<reference evidence="10" key="1">
    <citation type="submission" date="2025-05" db="UniProtKB">
        <authorList>
            <consortium name="RefSeq"/>
        </authorList>
    </citation>
    <scope>NUCLEOTIDE SEQUENCE [LARGE SCALE GENOMIC DNA]</scope>
</reference>
<dbReference type="EC" id="3.1.1.11" evidence="7"/>
<dbReference type="SUPFAM" id="SSF51126">
    <property type="entry name" value="Pectin lyase-like"/>
    <property type="match status" value="1"/>
</dbReference>